<dbReference type="Gramene" id="PRQ37707">
    <property type="protein sequence ID" value="PRQ37707"/>
    <property type="gene ID" value="RchiOBHm_Chr4g0405591"/>
</dbReference>
<comment type="caution">
    <text evidence="1">The sequence shown here is derived from an EMBL/GenBank/DDBJ whole genome shotgun (WGS) entry which is preliminary data.</text>
</comment>
<proteinExistence type="predicted"/>
<dbReference type="Proteomes" id="UP000238479">
    <property type="component" value="Chromosome 4"/>
</dbReference>
<keyword evidence="2" id="KW-1185">Reference proteome</keyword>
<gene>
    <name evidence="1" type="ORF">RchiOBHm_Chr4g0405591</name>
</gene>
<organism evidence="1 2">
    <name type="scientific">Rosa chinensis</name>
    <name type="common">China rose</name>
    <dbReference type="NCBI Taxonomy" id="74649"/>
    <lineage>
        <taxon>Eukaryota</taxon>
        <taxon>Viridiplantae</taxon>
        <taxon>Streptophyta</taxon>
        <taxon>Embryophyta</taxon>
        <taxon>Tracheophyta</taxon>
        <taxon>Spermatophyta</taxon>
        <taxon>Magnoliopsida</taxon>
        <taxon>eudicotyledons</taxon>
        <taxon>Gunneridae</taxon>
        <taxon>Pentapetalae</taxon>
        <taxon>rosids</taxon>
        <taxon>fabids</taxon>
        <taxon>Rosales</taxon>
        <taxon>Rosaceae</taxon>
        <taxon>Rosoideae</taxon>
        <taxon>Rosoideae incertae sedis</taxon>
        <taxon>Rosa</taxon>
    </lineage>
</organism>
<name>A0A2P6QU55_ROSCH</name>
<evidence type="ECO:0000313" key="2">
    <source>
        <dbReference type="Proteomes" id="UP000238479"/>
    </source>
</evidence>
<dbReference type="EMBL" id="PDCK01000042">
    <property type="protein sequence ID" value="PRQ37707.1"/>
    <property type="molecule type" value="Genomic_DNA"/>
</dbReference>
<dbReference type="AlphaFoldDB" id="A0A2P6QU55"/>
<evidence type="ECO:0000313" key="1">
    <source>
        <dbReference type="EMBL" id="PRQ37707.1"/>
    </source>
</evidence>
<protein>
    <submittedName>
        <fullName evidence="1">Uncharacterized protein</fullName>
    </submittedName>
</protein>
<sequence length="66" mass="7454">MSLISNQHGGFWSPTEIETVWELVFQEPVKGCTLIFVIALLSRFLINKARSQHGFVKSQYGPPCCL</sequence>
<accession>A0A2P6QU55</accession>
<reference evidence="1 2" key="1">
    <citation type="journal article" date="2018" name="Nat. Genet.">
        <title>The Rosa genome provides new insights in the design of modern roses.</title>
        <authorList>
            <person name="Bendahmane M."/>
        </authorList>
    </citation>
    <scope>NUCLEOTIDE SEQUENCE [LARGE SCALE GENOMIC DNA]</scope>
    <source>
        <strain evidence="2">cv. Old Blush</strain>
    </source>
</reference>